<gene>
    <name evidence="2" type="ORF">AVEN_111163_1</name>
</gene>
<evidence type="ECO:0000256" key="1">
    <source>
        <dbReference type="SAM" id="MobiDB-lite"/>
    </source>
</evidence>
<proteinExistence type="predicted"/>
<accession>A0A4Y2G210</accession>
<organism evidence="2 3">
    <name type="scientific">Araneus ventricosus</name>
    <name type="common">Orbweaver spider</name>
    <name type="synonym">Epeira ventricosa</name>
    <dbReference type="NCBI Taxonomy" id="182803"/>
    <lineage>
        <taxon>Eukaryota</taxon>
        <taxon>Metazoa</taxon>
        <taxon>Ecdysozoa</taxon>
        <taxon>Arthropoda</taxon>
        <taxon>Chelicerata</taxon>
        <taxon>Arachnida</taxon>
        <taxon>Araneae</taxon>
        <taxon>Araneomorphae</taxon>
        <taxon>Entelegynae</taxon>
        <taxon>Araneoidea</taxon>
        <taxon>Araneidae</taxon>
        <taxon>Araneus</taxon>
    </lineage>
</organism>
<evidence type="ECO:0000313" key="2">
    <source>
        <dbReference type="EMBL" id="GBM45914.1"/>
    </source>
</evidence>
<feature type="region of interest" description="Disordered" evidence="1">
    <location>
        <begin position="1"/>
        <end position="83"/>
    </location>
</feature>
<sequence length="83" mass="9092">MRFSRFSPSHRGLRHRVPSQVLDGPGEEPAESCDGQGDDGHEARLPGGEGVRAAARPLHRHHEDAHREVREGLTDIPPTPTDS</sequence>
<evidence type="ECO:0000313" key="3">
    <source>
        <dbReference type="Proteomes" id="UP000499080"/>
    </source>
</evidence>
<comment type="caution">
    <text evidence="2">The sequence shown here is derived from an EMBL/GenBank/DDBJ whole genome shotgun (WGS) entry which is preliminary data.</text>
</comment>
<dbReference type="EMBL" id="BGPR01252293">
    <property type="protein sequence ID" value="GBM45914.1"/>
    <property type="molecule type" value="Genomic_DNA"/>
</dbReference>
<dbReference type="AlphaFoldDB" id="A0A4Y2G210"/>
<feature type="compositionally biased region" description="Basic and acidic residues" evidence="1">
    <location>
        <begin position="61"/>
        <end position="73"/>
    </location>
</feature>
<protein>
    <submittedName>
        <fullName evidence="2">Uncharacterized protein</fullName>
    </submittedName>
</protein>
<name>A0A4Y2G210_ARAVE</name>
<dbReference type="Proteomes" id="UP000499080">
    <property type="component" value="Unassembled WGS sequence"/>
</dbReference>
<reference evidence="2 3" key="1">
    <citation type="journal article" date="2019" name="Sci. Rep.">
        <title>Orb-weaving spider Araneus ventricosus genome elucidates the spidroin gene catalogue.</title>
        <authorList>
            <person name="Kono N."/>
            <person name="Nakamura H."/>
            <person name="Ohtoshi R."/>
            <person name="Moran D.A.P."/>
            <person name="Shinohara A."/>
            <person name="Yoshida Y."/>
            <person name="Fujiwara M."/>
            <person name="Mori M."/>
            <person name="Tomita M."/>
            <person name="Arakawa K."/>
        </authorList>
    </citation>
    <scope>NUCLEOTIDE SEQUENCE [LARGE SCALE GENOMIC DNA]</scope>
</reference>
<keyword evidence="3" id="KW-1185">Reference proteome</keyword>